<organism evidence="13 14">
    <name type="scientific">Elysia chlorotica</name>
    <name type="common">Eastern emerald elysia</name>
    <name type="synonym">Sea slug</name>
    <dbReference type="NCBI Taxonomy" id="188477"/>
    <lineage>
        <taxon>Eukaryota</taxon>
        <taxon>Metazoa</taxon>
        <taxon>Spiralia</taxon>
        <taxon>Lophotrochozoa</taxon>
        <taxon>Mollusca</taxon>
        <taxon>Gastropoda</taxon>
        <taxon>Heterobranchia</taxon>
        <taxon>Euthyneura</taxon>
        <taxon>Panpulmonata</taxon>
        <taxon>Sacoglossa</taxon>
        <taxon>Placobranchoidea</taxon>
        <taxon>Plakobranchidae</taxon>
        <taxon>Elysia</taxon>
    </lineage>
</organism>
<dbReference type="InterPro" id="IPR041269">
    <property type="entry name" value="QSOX_Trx1"/>
</dbReference>
<evidence type="ECO:0000256" key="9">
    <source>
        <dbReference type="ARBA" id="ARBA00048864"/>
    </source>
</evidence>
<dbReference type="GO" id="GO:0003756">
    <property type="term" value="F:protein disulfide isomerase activity"/>
    <property type="evidence" value="ECO:0007669"/>
    <property type="project" value="TreeGrafter"/>
</dbReference>
<dbReference type="EMBL" id="RQTK01000821">
    <property type="protein sequence ID" value="RUS74550.1"/>
    <property type="molecule type" value="Genomic_DNA"/>
</dbReference>
<protein>
    <recommendedName>
        <fullName evidence="10">Sulfhydryl oxidase</fullName>
        <ecNumber evidence="10">1.8.3.2</ecNumber>
    </recommendedName>
</protein>
<keyword evidence="10" id="KW-0472">Membrane</keyword>
<dbReference type="PROSITE" id="PS51352">
    <property type="entry name" value="THIOREDOXIN_2"/>
    <property type="match status" value="1"/>
</dbReference>
<dbReference type="PROSITE" id="PS00194">
    <property type="entry name" value="THIOREDOXIN_1"/>
    <property type="match status" value="1"/>
</dbReference>
<comment type="caution">
    <text evidence="13">The sequence shown here is derived from an EMBL/GenBank/DDBJ whole genome shotgun (WGS) entry which is preliminary data.</text>
</comment>
<dbReference type="Gene3D" id="3.40.30.10">
    <property type="entry name" value="Glutaredoxin"/>
    <property type="match status" value="2"/>
</dbReference>
<comment type="similarity">
    <text evidence="2 10">Belongs to the quiescin-sulfhydryl oxidase (QSOX) family.</text>
</comment>
<evidence type="ECO:0000256" key="6">
    <source>
        <dbReference type="ARBA" id="ARBA00023002"/>
    </source>
</evidence>
<dbReference type="FunFam" id="1.20.120.310:FF:000001">
    <property type="entry name" value="Sulfhydryl oxidase"/>
    <property type="match status" value="1"/>
</dbReference>
<dbReference type="EC" id="1.8.3.2" evidence="10"/>
<feature type="domain" description="Thioredoxin" evidence="12">
    <location>
        <begin position="41"/>
        <end position="168"/>
    </location>
</feature>
<keyword evidence="6 10" id="KW-0560">Oxidoreductase</keyword>
<evidence type="ECO:0000313" key="13">
    <source>
        <dbReference type="EMBL" id="RUS74550.1"/>
    </source>
</evidence>
<sequence length="697" mass="80149">MNPEKLRSRCRSNAWGTFRLKKVALVVILYLTLTVEGFEDDDLYSTATDFVKPLNAITFETQVIKSQPNLIWVVEFYNRWCGHCMHFAPTWKKLAEYMKEWTDLVVIAAIDCSQPENMLPCRRFDIQSFPTMKMFPPTSVIDRLGKVELIKTQSLPEIKTAILDFMTTFAPETWPRLKHLDEMQDLWHEKNIYKSELFIIFEDEDSQIGKMVVLDLRNVTGIKVFMMLRNKVTKFGITEFPSLYKFNPDSTYSKLAVGNNSLESDRLLFVQRIKEDVKTTQANSLSVGSDKDQKDPSAVNRISGAISMDSKEQTSHSNRSDLESALHYSLRQEVAICQTIDGERLGALKEYINVLKKYFPGREPVQLFLVEVWKMLSNLQSPALTGEEWMNNLDSLQAESHYLPEVIRWASCEGSSPQFRGFPCSMWTLFHTLTVGAHAQSQGRTPGDAKEVLLAIRGYMKHFFGCGECSKHFLEMSEGVESEVTSHTEAVLWLWRRHNQVNKRLHGHESEDPRFPKVQFPPRSVCPQCKSPNGMKWDEEKVFAFLVGFYSGAGIFVPASLQSFKEGNQRDGVDSLEDSIGLGNKVKQLDWWEKKQRNRDLRVVRELRLRKQKKNSPNRAVALQHLSAEKSQVDEAQMVKERANNIRSLWGVTNIDLSMCVVFYVISTVIILLLYHHFIIRRHRHPCRAAKTKSLSG</sequence>
<dbReference type="Proteomes" id="UP000271974">
    <property type="component" value="Unassembled WGS sequence"/>
</dbReference>
<dbReference type="InterPro" id="IPR042568">
    <property type="entry name" value="QSOX_FAD-bd_sf"/>
</dbReference>
<evidence type="ECO:0000313" key="14">
    <source>
        <dbReference type="Proteomes" id="UP000271974"/>
    </source>
</evidence>
<evidence type="ECO:0000259" key="12">
    <source>
        <dbReference type="PROSITE" id="PS51352"/>
    </source>
</evidence>
<feature type="domain" description="ERV/ALR sulfhydryl oxidase" evidence="11">
    <location>
        <begin position="415"/>
        <end position="519"/>
    </location>
</feature>
<keyword evidence="10" id="KW-0812">Transmembrane</keyword>
<dbReference type="Gene3D" id="1.20.120.1960">
    <property type="entry name" value="QSOX sulfhydryl oxidase domain"/>
    <property type="match status" value="1"/>
</dbReference>
<dbReference type="InterPro" id="IPR017905">
    <property type="entry name" value="ERV/ALR_sulphydryl_oxidase"/>
</dbReference>
<dbReference type="Gene3D" id="1.20.120.310">
    <property type="entry name" value="ERV/ALR sulfhydryl oxidase domain"/>
    <property type="match status" value="1"/>
</dbReference>
<evidence type="ECO:0000256" key="10">
    <source>
        <dbReference type="RuleBase" id="RU371123"/>
    </source>
</evidence>
<keyword evidence="7" id="KW-1015">Disulfide bond</keyword>
<dbReference type="SUPFAM" id="SSF69000">
    <property type="entry name" value="FAD-dependent thiol oxidase"/>
    <property type="match status" value="1"/>
</dbReference>
<comment type="function">
    <text evidence="10">Catalyzes the oxidation of sulfhydryl groups in peptide and protein thiols to disulfides with the reduction of oxygen to hydrogen peroxide.</text>
</comment>
<dbReference type="Pfam" id="PF18371">
    <property type="entry name" value="FAD_SOX"/>
    <property type="match status" value="1"/>
</dbReference>
<gene>
    <name evidence="13" type="ORF">EGW08_017698</name>
</gene>
<name>A0A3S1B432_ELYCH</name>
<dbReference type="InterPro" id="IPR017937">
    <property type="entry name" value="Thioredoxin_CS"/>
</dbReference>
<dbReference type="OrthoDB" id="59470at2759"/>
<comment type="catalytic activity">
    <reaction evidence="9 10">
        <text>2 R'C(R)SH + O2 = R'C(R)S-S(R)CR' + H2O2</text>
        <dbReference type="Rhea" id="RHEA:17357"/>
        <dbReference type="ChEBI" id="CHEBI:15379"/>
        <dbReference type="ChEBI" id="CHEBI:16240"/>
        <dbReference type="ChEBI" id="CHEBI:16520"/>
        <dbReference type="ChEBI" id="CHEBI:17412"/>
        <dbReference type="EC" id="1.8.3.2"/>
    </reaction>
</comment>
<dbReference type="InterPro" id="IPR036774">
    <property type="entry name" value="ERV/ALR_sulphydryl_oxid_sf"/>
</dbReference>
<keyword evidence="5 10" id="KW-0274">FAD</keyword>
<dbReference type="STRING" id="188477.A0A3S1B432"/>
<proteinExistence type="inferred from homology"/>
<reference evidence="13 14" key="1">
    <citation type="submission" date="2019-01" db="EMBL/GenBank/DDBJ databases">
        <title>A draft genome assembly of the solar-powered sea slug Elysia chlorotica.</title>
        <authorList>
            <person name="Cai H."/>
            <person name="Li Q."/>
            <person name="Fang X."/>
            <person name="Li J."/>
            <person name="Curtis N.E."/>
            <person name="Altenburger A."/>
            <person name="Shibata T."/>
            <person name="Feng M."/>
            <person name="Maeda T."/>
            <person name="Schwartz J.A."/>
            <person name="Shigenobu S."/>
            <person name="Lundholm N."/>
            <person name="Nishiyama T."/>
            <person name="Yang H."/>
            <person name="Hasebe M."/>
            <person name="Li S."/>
            <person name="Pierce S.K."/>
            <person name="Wang J."/>
        </authorList>
    </citation>
    <scope>NUCLEOTIDE SEQUENCE [LARGE SCALE GENOMIC DNA]</scope>
    <source>
        <strain evidence="13">EC2010</strain>
        <tissue evidence="13">Whole organism of an adult</tissue>
    </source>
</reference>
<evidence type="ECO:0000256" key="4">
    <source>
        <dbReference type="ARBA" id="ARBA00022729"/>
    </source>
</evidence>
<keyword evidence="14" id="KW-1185">Reference proteome</keyword>
<dbReference type="SUPFAM" id="SSF52833">
    <property type="entry name" value="Thioredoxin-like"/>
    <property type="match status" value="1"/>
</dbReference>
<keyword evidence="10" id="KW-1133">Transmembrane helix</keyword>
<dbReference type="Pfam" id="PF18108">
    <property type="entry name" value="QSOX_Trx1"/>
    <property type="match status" value="1"/>
</dbReference>
<dbReference type="InterPro" id="IPR039798">
    <property type="entry name" value="Sulfhydryl_oxidase"/>
</dbReference>
<dbReference type="InterPro" id="IPR040986">
    <property type="entry name" value="QSOX_FAD-bd_dom"/>
</dbReference>
<dbReference type="PANTHER" id="PTHR22897">
    <property type="entry name" value="QUIESCIN Q6-RELATED SULFHYDRYL OXIDASE"/>
    <property type="match status" value="1"/>
</dbReference>
<dbReference type="GO" id="GO:0016971">
    <property type="term" value="F:flavin-dependent sulfhydryl oxidase activity"/>
    <property type="evidence" value="ECO:0007669"/>
    <property type="project" value="InterPro"/>
</dbReference>
<dbReference type="PANTHER" id="PTHR22897:SF8">
    <property type="entry name" value="SULFHYDRYL OXIDASE"/>
    <property type="match status" value="1"/>
</dbReference>
<dbReference type="Pfam" id="PF04777">
    <property type="entry name" value="Evr1_Alr"/>
    <property type="match status" value="1"/>
</dbReference>
<dbReference type="InterPro" id="IPR036249">
    <property type="entry name" value="Thioredoxin-like_sf"/>
</dbReference>
<dbReference type="Pfam" id="PF00085">
    <property type="entry name" value="Thioredoxin"/>
    <property type="match status" value="1"/>
</dbReference>
<evidence type="ECO:0000256" key="3">
    <source>
        <dbReference type="ARBA" id="ARBA00022630"/>
    </source>
</evidence>
<keyword evidence="4" id="KW-0732">Signal</keyword>
<evidence type="ECO:0000259" key="11">
    <source>
        <dbReference type="PROSITE" id="PS51324"/>
    </source>
</evidence>
<evidence type="ECO:0000256" key="7">
    <source>
        <dbReference type="ARBA" id="ARBA00023157"/>
    </source>
</evidence>
<evidence type="ECO:0000256" key="8">
    <source>
        <dbReference type="ARBA" id="ARBA00023180"/>
    </source>
</evidence>
<dbReference type="AlphaFoldDB" id="A0A3S1B432"/>
<evidence type="ECO:0000256" key="5">
    <source>
        <dbReference type="ARBA" id="ARBA00022827"/>
    </source>
</evidence>
<feature type="transmembrane region" description="Helical" evidence="10">
    <location>
        <begin position="649"/>
        <end position="675"/>
    </location>
</feature>
<keyword evidence="8" id="KW-0325">Glycoprotein</keyword>
<dbReference type="FunFam" id="1.20.120.1960:FF:000001">
    <property type="entry name" value="Sulfhydryl oxidase"/>
    <property type="match status" value="1"/>
</dbReference>
<dbReference type="GO" id="GO:0005615">
    <property type="term" value="C:extracellular space"/>
    <property type="evidence" value="ECO:0007669"/>
    <property type="project" value="TreeGrafter"/>
</dbReference>
<comment type="cofactor">
    <cofactor evidence="1 10">
        <name>FAD</name>
        <dbReference type="ChEBI" id="CHEBI:57692"/>
    </cofactor>
</comment>
<evidence type="ECO:0000256" key="2">
    <source>
        <dbReference type="ARBA" id="ARBA00006041"/>
    </source>
</evidence>
<dbReference type="GO" id="GO:0006457">
    <property type="term" value="P:protein folding"/>
    <property type="evidence" value="ECO:0007669"/>
    <property type="project" value="TreeGrafter"/>
</dbReference>
<keyword evidence="3 10" id="KW-0285">Flavoprotein</keyword>
<dbReference type="InterPro" id="IPR013766">
    <property type="entry name" value="Thioredoxin_domain"/>
</dbReference>
<dbReference type="PROSITE" id="PS51324">
    <property type="entry name" value="ERV_ALR"/>
    <property type="match status" value="1"/>
</dbReference>
<dbReference type="GO" id="GO:0000139">
    <property type="term" value="C:Golgi membrane"/>
    <property type="evidence" value="ECO:0007669"/>
    <property type="project" value="TreeGrafter"/>
</dbReference>
<accession>A0A3S1B432</accession>
<evidence type="ECO:0000256" key="1">
    <source>
        <dbReference type="ARBA" id="ARBA00001974"/>
    </source>
</evidence>